<evidence type="ECO:0000256" key="1">
    <source>
        <dbReference type="SAM" id="MobiDB-lite"/>
    </source>
</evidence>
<dbReference type="Proteomes" id="UP000639338">
    <property type="component" value="Unassembled WGS sequence"/>
</dbReference>
<feature type="chain" id="PRO_5032364350" description="DUF4773 domain-containing protein" evidence="2">
    <location>
        <begin position="23"/>
        <end position="495"/>
    </location>
</feature>
<feature type="region of interest" description="Disordered" evidence="1">
    <location>
        <begin position="221"/>
        <end position="258"/>
    </location>
</feature>
<feature type="domain" description="DUF4773" evidence="3">
    <location>
        <begin position="62"/>
        <end position="177"/>
    </location>
</feature>
<dbReference type="Pfam" id="PF15998">
    <property type="entry name" value="DUF4773"/>
    <property type="match status" value="1"/>
</dbReference>
<feature type="compositionally biased region" description="Acidic residues" evidence="1">
    <location>
        <begin position="355"/>
        <end position="388"/>
    </location>
</feature>
<proteinExistence type="predicted"/>
<evidence type="ECO:0000313" key="5">
    <source>
        <dbReference type="Proteomes" id="UP000639338"/>
    </source>
</evidence>
<dbReference type="PANTHER" id="PTHR36299">
    <property type="entry name" value="AGAP008005-PA"/>
    <property type="match status" value="1"/>
</dbReference>
<keyword evidence="2" id="KW-0732">Signal</keyword>
<organism evidence="4 5">
    <name type="scientific">Aphidius gifuensis</name>
    <name type="common">Parasitoid wasp</name>
    <dbReference type="NCBI Taxonomy" id="684658"/>
    <lineage>
        <taxon>Eukaryota</taxon>
        <taxon>Metazoa</taxon>
        <taxon>Ecdysozoa</taxon>
        <taxon>Arthropoda</taxon>
        <taxon>Hexapoda</taxon>
        <taxon>Insecta</taxon>
        <taxon>Pterygota</taxon>
        <taxon>Neoptera</taxon>
        <taxon>Endopterygota</taxon>
        <taxon>Hymenoptera</taxon>
        <taxon>Apocrita</taxon>
        <taxon>Ichneumonoidea</taxon>
        <taxon>Braconidae</taxon>
        <taxon>Aphidiinae</taxon>
        <taxon>Aphidius</taxon>
    </lineage>
</organism>
<keyword evidence="5" id="KW-1185">Reference proteome</keyword>
<evidence type="ECO:0000259" key="3">
    <source>
        <dbReference type="Pfam" id="PF15998"/>
    </source>
</evidence>
<comment type="caution">
    <text evidence="4">The sequence shown here is derived from an EMBL/GenBank/DDBJ whole genome shotgun (WGS) entry which is preliminary data.</text>
</comment>
<name>A0A835CST3_APHGI</name>
<protein>
    <recommendedName>
        <fullName evidence="3">DUF4773 domain-containing protein</fullName>
    </recommendedName>
</protein>
<feature type="compositionally biased region" description="Polar residues" evidence="1">
    <location>
        <begin position="329"/>
        <end position="344"/>
    </location>
</feature>
<feature type="signal peptide" evidence="2">
    <location>
        <begin position="1"/>
        <end position="22"/>
    </location>
</feature>
<sequence>MRLSTVCELLLIFLIIAFGAYGRVIERNGDKPRQIAKSLNNDKNIGVSLMSLKDATENVNKYCQCDGIECTCCRAFPLIGINILKNEGCAVLKYVENNSLKVQLKYGGRELATRVIKGKSPAPICIPLPGGFSDFCAKVYSIKREENNQFKACLGLELKSGGDVEAAVRVSCFRFDKKQDNKTEKIPDKKQETITEKIPEKTPEITTEIALETTTVHQDNDITTEQTFDNTTPKEVGDGLVTEESSTTDTSNPTESTLETTTFISEKIEEKPIKGSESVVDIVTAKPEIPAMVVKKIILGTHKKASAGSSNLNKIENDKQKPLIKPTKADSTPVQQVTPTNNNDIIDLGELVGLTDDEETESIEDNDDDDDEENEDKSNEEEKDENVEVGETNKPDNDDDDEEEADILDSLDDDSEEQEVNAAINAIVGTDNNKNKNNNNNKIKINDKISDKVADNMASKPEDDDADYGMNLAEFMARGRHINHGRSRQSKVMRL</sequence>
<feature type="compositionally biased region" description="Polar residues" evidence="1">
    <location>
        <begin position="221"/>
        <end position="233"/>
    </location>
</feature>
<reference evidence="4 5" key="1">
    <citation type="submission" date="2020-08" db="EMBL/GenBank/DDBJ databases">
        <title>Aphidius gifuensis genome sequencing and assembly.</title>
        <authorList>
            <person name="Du Z."/>
        </authorList>
    </citation>
    <scope>NUCLEOTIDE SEQUENCE [LARGE SCALE GENOMIC DNA]</scope>
    <source>
        <strain evidence="4">YNYX2018</strain>
        <tissue evidence="4">Adults</tissue>
    </source>
</reference>
<dbReference type="EMBL" id="JACMRX010000003">
    <property type="protein sequence ID" value="KAF7992583.1"/>
    <property type="molecule type" value="Genomic_DNA"/>
</dbReference>
<feature type="compositionally biased region" description="Polar residues" evidence="1">
    <location>
        <begin position="243"/>
        <end position="258"/>
    </location>
</feature>
<feature type="region of interest" description="Disordered" evidence="1">
    <location>
        <begin position="305"/>
        <end position="418"/>
    </location>
</feature>
<evidence type="ECO:0000313" key="4">
    <source>
        <dbReference type="EMBL" id="KAF7992583.1"/>
    </source>
</evidence>
<accession>A0A835CST3</accession>
<gene>
    <name evidence="4" type="ORF">HCN44_004927</name>
</gene>
<dbReference type="OrthoDB" id="5952164at2759"/>
<dbReference type="InterPro" id="IPR031941">
    <property type="entry name" value="DUF4773"/>
</dbReference>
<evidence type="ECO:0000256" key="2">
    <source>
        <dbReference type="SAM" id="SignalP"/>
    </source>
</evidence>
<dbReference type="AlphaFoldDB" id="A0A835CST3"/>
<feature type="compositionally biased region" description="Acidic residues" evidence="1">
    <location>
        <begin position="397"/>
        <end position="418"/>
    </location>
</feature>
<dbReference type="PANTHER" id="PTHR36299:SF3">
    <property type="entry name" value="FI03431P"/>
    <property type="match status" value="1"/>
</dbReference>